<dbReference type="Pfam" id="PF00512">
    <property type="entry name" value="HisKA"/>
    <property type="match status" value="1"/>
</dbReference>
<evidence type="ECO:0000256" key="5">
    <source>
        <dbReference type="PROSITE-ProRule" id="PRU00169"/>
    </source>
</evidence>
<evidence type="ECO:0000256" key="4">
    <source>
        <dbReference type="ARBA" id="ARBA00023012"/>
    </source>
</evidence>
<dbReference type="GO" id="GO:0005524">
    <property type="term" value="F:ATP binding"/>
    <property type="evidence" value="ECO:0007669"/>
    <property type="project" value="UniProtKB-KW"/>
</dbReference>
<sequence>MNGLMSLFSRLTKPKKKRKILSSFIFISITIILLVGYFFLEKKINLETTALFLFILTIVQVFVLQYFFKNQIKHDAIRSNLDIRIKELKARLKESEETVEHKSIYLANMSYEVRTPLSTVLGMLNMLKQTELVDDQKAQVEIAEYSSKHILQLVKMVTDNSDVETGDLKLNLLGIDLKSDLSHLFKVFEYQAWEKGLEFDFKFLYEKKDTFSVVADSARIQQVLINLINNAIKFTNSGKITIIVDQTINFDDEQIVTFYIKDTGIGMRQEEVKRIFDNASNPYNTSMMKDYRGGGIGLSISHQLVKLMGGELKLESKENEGSTFYFSLQLKKTLNIKEEEIEQKPILQDKFSVLVAEDNRMNQKVIKFLLERQGADCTFVKNGIEAVELYKILDFDMVFMDIYMPDMDGYQATKSIQRTRKYIKNRTPIIAVSASAFEEDIAQAKLVGINEFVAKPIDMDKLKEILVKYAKKDTASS</sequence>
<dbReference type="PROSITE" id="PS50110">
    <property type="entry name" value="RESPONSE_REGULATORY"/>
    <property type="match status" value="1"/>
</dbReference>
<dbReference type="EMBL" id="JAUOEK010000183">
    <property type="protein sequence ID" value="MDO5972074.1"/>
    <property type="molecule type" value="Genomic_DNA"/>
</dbReference>
<dbReference type="Proteomes" id="UP001176883">
    <property type="component" value="Unassembled WGS sequence"/>
</dbReference>
<dbReference type="CDD" id="cd00082">
    <property type="entry name" value="HisKA"/>
    <property type="match status" value="1"/>
</dbReference>
<dbReference type="InterPro" id="IPR036097">
    <property type="entry name" value="HisK_dim/P_sf"/>
</dbReference>
<dbReference type="Gene3D" id="3.40.50.2300">
    <property type="match status" value="1"/>
</dbReference>
<dbReference type="InterPro" id="IPR011006">
    <property type="entry name" value="CheY-like_superfamily"/>
</dbReference>
<dbReference type="SUPFAM" id="SSF52172">
    <property type="entry name" value="CheY-like"/>
    <property type="match status" value="1"/>
</dbReference>
<comment type="caution">
    <text evidence="9">The sequence shown here is derived from an EMBL/GenBank/DDBJ whole genome shotgun (WGS) entry which is preliminary data.</text>
</comment>
<feature type="domain" description="Response regulatory" evidence="8">
    <location>
        <begin position="352"/>
        <end position="470"/>
    </location>
</feature>
<dbReference type="InterPro" id="IPR036890">
    <property type="entry name" value="HATPase_C_sf"/>
</dbReference>
<keyword evidence="10" id="KW-1185">Reference proteome</keyword>
<comment type="catalytic activity">
    <reaction evidence="1">
        <text>ATP + protein L-histidine = ADP + protein N-phospho-L-histidine.</text>
        <dbReference type="EC" id="2.7.13.3"/>
    </reaction>
</comment>
<evidence type="ECO:0000313" key="9">
    <source>
        <dbReference type="EMBL" id="MDO5972074.1"/>
    </source>
</evidence>
<dbReference type="InterPro" id="IPR003594">
    <property type="entry name" value="HATPase_dom"/>
</dbReference>
<dbReference type="PROSITE" id="PS50109">
    <property type="entry name" value="HIS_KIN"/>
    <property type="match status" value="1"/>
</dbReference>
<dbReference type="SUPFAM" id="SSF47384">
    <property type="entry name" value="Homodimeric domain of signal transducing histidine kinase"/>
    <property type="match status" value="1"/>
</dbReference>
<keyword evidence="3 5" id="KW-0597">Phosphoprotein</keyword>
<dbReference type="RefSeq" id="WP_303279790.1">
    <property type="nucleotide sequence ID" value="NZ_JAUOEK010000183.1"/>
</dbReference>
<dbReference type="InterPro" id="IPR005467">
    <property type="entry name" value="His_kinase_dom"/>
</dbReference>
<keyword evidence="4" id="KW-0902">Two-component regulatory system</keyword>
<dbReference type="InterPro" id="IPR001789">
    <property type="entry name" value="Sig_transdc_resp-reg_receiver"/>
</dbReference>
<feature type="modified residue" description="4-aspartylphosphate" evidence="5">
    <location>
        <position position="401"/>
    </location>
</feature>
<dbReference type="Pfam" id="PF00072">
    <property type="entry name" value="Response_reg"/>
    <property type="match status" value="1"/>
</dbReference>
<evidence type="ECO:0000313" key="10">
    <source>
        <dbReference type="Proteomes" id="UP001176883"/>
    </source>
</evidence>
<proteinExistence type="predicted"/>
<reference evidence="9" key="1">
    <citation type="submission" date="2023-07" db="EMBL/GenBank/DDBJ databases">
        <title>Two novel species in the genus Flavivirga.</title>
        <authorList>
            <person name="Kwon K."/>
        </authorList>
    </citation>
    <scope>NUCLEOTIDE SEQUENCE</scope>
    <source>
        <strain evidence="9">KCTC 52353</strain>
    </source>
</reference>
<keyword evidence="9" id="KW-0547">Nucleotide-binding</keyword>
<dbReference type="Gene3D" id="1.10.287.130">
    <property type="match status" value="1"/>
</dbReference>
<dbReference type="InterPro" id="IPR003661">
    <property type="entry name" value="HisK_dim/P_dom"/>
</dbReference>
<dbReference type="CDD" id="cd17546">
    <property type="entry name" value="REC_hyHK_CKI1_RcsC-like"/>
    <property type="match status" value="1"/>
</dbReference>
<accession>A0ABT8WFZ1</accession>
<dbReference type="SMART" id="SM00448">
    <property type="entry name" value="REC"/>
    <property type="match status" value="1"/>
</dbReference>
<evidence type="ECO:0000256" key="2">
    <source>
        <dbReference type="ARBA" id="ARBA00012438"/>
    </source>
</evidence>
<feature type="domain" description="Histidine kinase" evidence="7">
    <location>
        <begin position="108"/>
        <end position="332"/>
    </location>
</feature>
<gene>
    <name evidence="9" type="ORF">Q4Q35_19920</name>
</gene>
<dbReference type="InterPro" id="IPR004358">
    <property type="entry name" value="Sig_transdc_His_kin-like_C"/>
</dbReference>
<evidence type="ECO:0000256" key="6">
    <source>
        <dbReference type="SAM" id="Phobius"/>
    </source>
</evidence>
<dbReference type="EC" id="2.7.13.3" evidence="2"/>
<keyword evidence="9" id="KW-0067">ATP-binding</keyword>
<dbReference type="Pfam" id="PF02518">
    <property type="entry name" value="HATPase_c"/>
    <property type="match status" value="1"/>
</dbReference>
<organism evidence="9 10">
    <name type="scientific">Flavivirga aquimarina</name>
    <dbReference type="NCBI Taxonomy" id="2027862"/>
    <lineage>
        <taxon>Bacteria</taxon>
        <taxon>Pseudomonadati</taxon>
        <taxon>Bacteroidota</taxon>
        <taxon>Flavobacteriia</taxon>
        <taxon>Flavobacteriales</taxon>
        <taxon>Flavobacteriaceae</taxon>
        <taxon>Flavivirga</taxon>
    </lineage>
</organism>
<dbReference type="SMART" id="SM00388">
    <property type="entry name" value="HisKA"/>
    <property type="match status" value="1"/>
</dbReference>
<keyword evidence="6" id="KW-0472">Membrane</keyword>
<dbReference type="PRINTS" id="PR00344">
    <property type="entry name" value="BCTRLSENSOR"/>
</dbReference>
<name>A0ABT8WFZ1_9FLAO</name>
<dbReference type="Gene3D" id="3.30.565.10">
    <property type="entry name" value="Histidine kinase-like ATPase, C-terminal domain"/>
    <property type="match status" value="1"/>
</dbReference>
<dbReference type="PANTHER" id="PTHR45339">
    <property type="entry name" value="HYBRID SIGNAL TRANSDUCTION HISTIDINE KINASE J"/>
    <property type="match status" value="1"/>
</dbReference>
<dbReference type="SUPFAM" id="SSF55874">
    <property type="entry name" value="ATPase domain of HSP90 chaperone/DNA topoisomerase II/histidine kinase"/>
    <property type="match status" value="1"/>
</dbReference>
<protein>
    <recommendedName>
        <fullName evidence="2">histidine kinase</fullName>
        <ecNumber evidence="2">2.7.13.3</ecNumber>
    </recommendedName>
</protein>
<evidence type="ECO:0000259" key="8">
    <source>
        <dbReference type="PROSITE" id="PS50110"/>
    </source>
</evidence>
<dbReference type="SMART" id="SM00387">
    <property type="entry name" value="HATPase_c"/>
    <property type="match status" value="1"/>
</dbReference>
<evidence type="ECO:0000256" key="1">
    <source>
        <dbReference type="ARBA" id="ARBA00000085"/>
    </source>
</evidence>
<feature type="transmembrane region" description="Helical" evidence="6">
    <location>
        <begin position="20"/>
        <end position="39"/>
    </location>
</feature>
<keyword evidence="6" id="KW-0812">Transmembrane</keyword>
<evidence type="ECO:0000259" key="7">
    <source>
        <dbReference type="PROSITE" id="PS50109"/>
    </source>
</evidence>
<keyword evidence="6" id="KW-1133">Transmembrane helix</keyword>
<feature type="transmembrane region" description="Helical" evidence="6">
    <location>
        <begin position="51"/>
        <end position="68"/>
    </location>
</feature>
<evidence type="ECO:0000256" key="3">
    <source>
        <dbReference type="ARBA" id="ARBA00022553"/>
    </source>
</evidence>
<dbReference type="PANTHER" id="PTHR45339:SF1">
    <property type="entry name" value="HYBRID SIGNAL TRANSDUCTION HISTIDINE KINASE J"/>
    <property type="match status" value="1"/>
</dbReference>